<sequence length="558" mass="61366">MSANDAPPATAQSNALPSSDSTAATSIPTVAPIGTPLLSLWNELLLTLAEKVAEADTEDASTADQREAASSVPNSNLQDNLSLEEWRMSANQCSTSVRGHRPRRPEYGRGDGHVSMRSSGTPFSFALHQFWASSNSTECASIAQGIKDILQAPTNLQCLRLDGEMQLATFLEVEMEKAQFQFANLTEAIASLEMLFLLKYMPKITRLSNKTHVGNNGPRVYTPADKAAFYTHCRSLSRLKTSELTVADFEENAMFLVDIPDLSLETLAITRDASRCSDNRAVQDLQLVPINFLVKMALSQTGLMELQIPVSANIMVGSRVEHDEWEPNLDFGLVDVLPATIIAAKVSSIKKIVVGGTLIINVLKKKEGLTILELHHDPLQVSNGLRTTCWPDEPAAEITSEGKEGRQRLVNTLHIAIIAGDVPEIKRIVVGGTSVIDVVREHHAATVLKLHHDPLRVADRLRTPCWHELWDGSKKPTSASQQCDPMAGERDSTTGFVFGKPEEPAVEIAEGEDGKTPLMHEGWADHELDLAWFERESDDDKQTCVFVDGRFPKTDDFW</sequence>
<dbReference type="EMBL" id="JBBPDW010000020">
    <property type="protein sequence ID" value="KAK7543419.1"/>
    <property type="molecule type" value="Genomic_DNA"/>
</dbReference>
<protein>
    <submittedName>
        <fullName evidence="2">Uncharacterized protein</fullName>
    </submittedName>
</protein>
<feature type="compositionally biased region" description="Polar residues" evidence="1">
    <location>
        <begin position="10"/>
        <end position="22"/>
    </location>
</feature>
<comment type="caution">
    <text evidence="2">The sequence shown here is derived from an EMBL/GenBank/DDBJ whole genome shotgun (WGS) entry which is preliminary data.</text>
</comment>
<gene>
    <name evidence="2" type="ORF">IWX46DRAFT_641482</name>
</gene>
<organism evidence="2 3">
    <name type="scientific">Phyllosticta citricarpa</name>
    <dbReference type="NCBI Taxonomy" id="55181"/>
    <lineage>
        <taxon>Eukaryota</taxon>
        <taxon>Fungi</taxon>
        <taxon>Dikarya</taxon>
        <taxon>Ascomycota</taxon>
        <taxon>Pezizomycotina</taxon>
        <taxon>Dothideomycetes</taxon>
        <taxon>Dothideomycetes incertae sedis</taxon>
        <taxon>Botryosphaeriales</taxon>
        <taxon>Phyllostictaceae</taxon>
        <taxon>Phyllosticta</taxon>
    </lineage>
</organism>
<keyword evidence="3" id="KW-1185">Reference proteome</keyword>
<feature type="region of interest" description="Disordered" evidence="1">
    <location>
        <begin position="92"/>
        <end position="112"/>
    </location>
</feature>
<reference evidence="2 3" key="1">
    <citation type="submission" date="2024-04" db="EMBL/GenBank/DDBJ databases">
        <title>Phyllosticta paracitricarpa is synonymous to the EU quarantine fungus P. citricarpa based on phylogenomic analyses.</title>
        <authorList>
            <consortium name="Lawrence Berkeley National Laboratory"/>
            <person name="Van Ingen-Buijs V.A."/>
            <person name="Van Westerhoven A.C."/>
            <person name="Haridas S."/>
            <person name="Skiadas P."/>
            <person name="Martin F."/>
            <person name="Groenewald J.Z."/>
            <person name="Crous P.W."/>
            <person name="Seidl M.F."/>
        </authorList>
    </citation>
    <scope>NUCLEOTIDE SEQUENCE [LARGE SCALE GENOMIC DNA]</scope>
    <source>
        <strain evidence="2 3">CBS 122670</strain>
    </source>
</reference>
<accession>A0ABR1M8N1</accession>
<dbReference type="Proteomes" id="UP001365128">
    <property type="component" value="Unassembled WGS sequence"/>
</dbReference>
<feature type="region of interest" description="Disordered" evidence="1">
    <location>
        <begin position="57"/>
        <end position="77"/>
    </location>
</feature>
<evidence type="ECO:0000256" key="1">
    <source>
        <dbReference type="SAM" id="MobiDB-lite"/>
    </source>
</evidence>
<name>A0ABR1M8N1_9PEZI</name>
<feature type="region of interest" description="Disordered" evidence="1">
    <location>
        <begin position="1"/>
        <end position="22"/>
    </location>
</feature>
<proteinExistence type="predicted"/>
<evidence type="ECO:0000313" key="2">
    <source>
        <dbReference type="EMBL" id="KAK7543419.1"/>
    </source>
</evidence>
<evidence type="ECO:0000313" key="3">
    <source>
        <dbReference type="Proteomes" id="UP001365128"/>
    </source>
</evidence>